<keyword evidence="4" id="KW-0288">FMN</keyword>
<sequence>MVYIELLNAIEERRSVHNFQPREIDSAILKEIFYYGSYAPSHYMKEPWNVKVYQCKGKNRFVENILASYRRLGMIPDDDGPKALRVAESMRSFLLQIPHHVVIHYEREEDAIRNEEEYSAVCAFIQNAQLAAWEYGVGMLWTVTPYMHDPIFLREIGLDAEKDKIVAVMQVGYPERIPQDKGRTAITEKLQFINN</sequence>
<evidence type="ECO:0000256" key="4">
    <source>
        <dbReference type="ARBA" id="ARBA00022643"/>
    </source>
</evidence>
<keyword evidence="7" id="KW-0520">NAD</keyword>
<dbReference type="InterPro" id="IPR052530">
    <property type="entry name" value="NAD(P)H_nitroreductase"/>
</dbReference>
<evidence type="ECO:0000259" key="8">
    <source>
        <dbReference type="Pfam" id="PF00881"/>
    </source>
</evidence>
<dbReference type="Pfam" id="PF00881">
    <property type="entry name" value="Nitroreductase"/>
    <property type="match status" value="1"/>
</dbReference>
<evidence type="ECO:0000256" key="5">
    <source>
        <dbReference type="ARBA" id="ARBA00022857"/>
    </source>
</evidence>
<protein>
    <submittedName>
        <fullName evidence="9">Nitroreductase</fullName>
    </submittedName>
</protein>
<dbReference type="EMBL" id="JBHRSA010000049">
    <property type="protein sequence ID" value="MFC3041345.1"/>
    <property type="molecule type" value="Genomic_DNA"/>
</dbReference>
<accession>A0ABV7CY61</accession>
<feature type="domain" description="Nitroreductase" evidence="8">
    <location>
        <begin position="10"/>
        <end position="173"/>
    </location>
</feature>
<dbReference type="Proteomes" id="UP001595279">
    <property type="component" value="Unassembled WGS sequence"/>
</dbReference>
<keyword evidence="5" id="KW-0521">NADP</keyword>
<dbReference type="PANTHER" id="PTHR43821:SF1">
    <property type="entry name" value="NAD(P)H NITROREDUCTASE YDJA-RELATED"/>
    <property type="match status" value="1"/>
</dbReference>
<dbReference type="PANTHER" id="PTHR43821">
    <property type="entry name" value="NAD(P)H NITROREDUCTASE YDJA-RELATED"/>
    <property type="match status" value="1"/>
</dbReference>
<evidence type="ECO:0000256" key="3">
    <source>
        <dbReference type="ARBA" id="ARBA00022630"/>
    </source>
</evidence>
<dbReference type="InterPro" id="IPR029479">
    <property type="entry name" value="Nitroreductase"/>
</dbReference>
<evidence type="ECO:0000313" key="10">
    <source>
        <dbReference type="Proteomes" id="UP001595279"/>
    </source>
</evidence>
<comment type="caution">
    <text evidence="9">The sequence shown here is derived from an EMBL/GenBank/DDBJ whole genome shotgun (WGS) entry which is preliminary data.</text>
</comment>
<organism evidence="9 10">
    <name type="scientific">Virgibacillus xinjiangensis</name>
    <dbReference type="NCBI Taxonomy" id="393090"/>
    <lineage>
        <taxon>Bacteria</taxon>
        <taxon>Bacillati</taxon>
        <taxon>Bacillota</taxon>
        <taxon>Bacilli</taxon>
        <taxon>Bacillales</taxon>
        <taxon>Bacillaceae</taxon>
        <taxon>Virgibacillus</taxon>
    </lineage>
</organism>
<keyword evidence="3" id="KW-0285">Flavoprotein</keyword>
<dbReference type="Gene3D" id="3.40.109.10">
    <property type="entry name" value="NADH Oxidase"/>
    <property type="match status" value="1"/>
</dbReference>
<evidence type="ECO:0000256" key="1">
    <source>
        <dbReference type="ARBA" id="ARBA00001917"/>
    </source>
</evidence>
<evidence type="ECO:0000256" key="7">
    <source>
        <dbReference type="ARBA" id="ARBA00023027"/>
    </source>
</evidence>
<comment type="cofactor">
    <cofactor evidence="1">
        <name>FMN</name>
        <dbReference type="ChEBI" id="CHEBI:58210"/>
    </cofactor>
</comment>
<dbReference type="InterPro" id="IPR026021">
    <property type="entry name" value="YdjA-like"/>
</dbReference>
<evidence type="ECO:0000256" key="6">
    <source>
        <dbReference type="ARBA" id="ARBA00023002"/>
    </source>
</evidence>
<proteinExistence type="inferred from homology"/>
<reference evidence="10" key="1">
    <citation type="journal article" date="2019" name="Int. J. Syst. Evol. Microbiol.">
        <title>The Global Catalogue of Microorganisms (GCM) 10K type strain sequencing project: providing services to taxonomists for standard genome sequencing and annotation.</title>
        <authorList>
            <consortium name="The Broad Institute Genomics Platform"/>
            <consortium name="The Broad Institute Genome Sequencing Center for Infectious Disease"/>
            <person name="Wu L."/>
            <person name="Ma J."/>
        </authorList>
    </citation>
    <scope>NUCLEOTIDE SEQUENCE [LARGE SCALE GENOMIC DNA]</scope>
    <source>
        <strain evidence="10">KCTC 13128</strain>
    </source>
</reference>
<gene>
    <name evidence="9" type="ORF">ACFOGI_13940</name>
</gene>
<dbReference type="RefSeq" id="WP_390273784.1">
    <property type="nucleotide sequence ID" value="NZ_JBHRSA010000049.1"/>
</dbReference>
<evidence type="ECO:0000256" key="2">
    <source>
        <dbReference type="ARBA" id="ARBA00007118"/>
    </source>
</evidence>
<keyword evidence="6" id="KW-0560">Oxidoreductase</keyword>
<keyword evidence="10" id="KW-1185">Reference proteome</keyword>
<comment type="similarity">
    <text evidence="2">Belongs to the nitroreductase family.</text>
</comment>
<name>A0ABV7CY61_9BACI</name>
<evidence type="ECO:0000313" key="9">
    <source>
        <dbReference type="EMBL" id="MFC3041345.1"/>
    </source>
</evidence>
<dbReference type="InterPro" id="IPR000415">
    <property type="entry name" value="Nitroreductase-like"/>
</dbReference>
<dbReference type="CDD" id="cd02135">
    <property type="entry name" value="YdjA-like"/>
    <property type="match status" value="1"/>
</dbReference>
<dbReference type="SUPFAM" id="SSF55469">
    <property type="entry name" value="FMN-dependent nitroreductase-like"/>
    <property type="match status" value="1"/>
</dbReference>